<evidence type="ECO:0000313" key="6">
    <source>
        <dbReference type="Proteomes" id="UP000266426"/>
    </source>
</evidence>
<organism evidence="5 6">
    <name type="scientific">Candidatus Auribacter fodinae</name>
    <dbReference type="NCBI Taxonomy" id="2093366"/>
    <lineage>
        <taxon>Bacteria</taxon>
        <taxon>Pseudomonadati</taxon>
        <taxon>Candidatus Auribacterota</taxon>
        <taxon>Candidatus Auribacteria</taxon>
        <taxon>Candidatus Auribacterales</taxon>
        <taxon>Candidatus Auribacteraceae</taxon>
        <taxon>Candidatus Auribacter</taxon>
    </lineage>
</organism>
<dbReference type="GO" id="GO:0005829">
    <property type="term" value="C:cytosol"/>
    <property type="evidence" value="ECO:0007669"/>
    <property type="project" value="TreeGrafter"/>
</dbReference>
<dbReference type="InterPro" id="IPR050155">
    <property type="entry name" value="HAD-like_hydrolase_sf"/>
</dbReference>
<evidence type="ECO:0000256" key="3">
    <source>
        <dbReference type="ARBA" id="ARBA00006171"/>
    </source>
</evidence>
<evidence type="ECO:0000256" key="4">
    <source>
        <dbReference type="ARBA" id="ARBA00013078"/>
    </source>
</evidence>
<dbReference type="Pfam" id="PF13419">
    <property type="entry name" value="HAD_2"/>
    <property type="match status" value="1"/>
</dbReference>
<dbReference type="EC" id="3.1.3.18" evidence="4"/>
<evidence type="ECO:0000256" key="2">
    <source>
        <dbReference type="ARBA" id="ARBA00004818"/>
    </source>
</evidence>
<proteinExistence type="inferred from homology"/>
<evidence type="ECO:0000313" key="5">
    <source>
        <dbReference type="EMBL" id="RJP60802.1"/>
    </source>
</evidence>
<dbReference type="InterPro" id="IPR036412">
    <property type="entry name" value="HAD-like_sf"/>
</dbReference>
<dbReference type="AlphaFoldDB" id="A0A3A4R765"/>
<comment type="caution">
    <text evidence="5">The sequence shown here is derived from an EMBL/GenBank/DDBJ whole genome shotgun (WGS) entry which is preliminary data.</text>
</comment>
<name>A0A3A4R765_9BACT</name>
<protein>
    <recommendedName>
        <fullName evidence="4">phosphoglycolate phosphatase</fullName>
        <ecNumber evidence="4">3.1.3.18</ecNumber>
    </recommendedName>
</protein>
<accession>A0A3A4R765</accession>
<dbReference type="SFLD" id="SFLDG01129">
    <property type="entry name" value="C1.5:_HAD__Beta-PGM__Phosphata"/>
    <property type="match status" value="1"/>
</dbReference>
<dbReference type="EMBL" id="QZJZ01000022">
    <property type="protein sequence ID" value="RJP60802.1"/>
    <property type="molecule type" value="Genomic_DNA"/>
</dbReference>
<dbReference type="Gene3D" id="3.40.50.1000">
    <property type="entry name" value="HAD superfamily/HAD-like"/>
    <property type="match status" value="1"/>
</dbReference>
<dbReference type="PANTHER" id="PTHR43434:SF1">
    <property type="entry name" value="PHOSPHOGLYCOLATE PHOSPHATASE"/>
    <property type="match status" value="1"/>
</dbReference>
<gene>
    <name evidence="5" type="ORF">C4541_03445</name>
</gene>
<keyword evidence="5" id="KW-0378">Hydrolase</keyword>
<dbReference type="InterPro" id="IPR023198">
    <property type="entry name" value="PGP-like_dom2"/>
</dbReference>
<dbReference type="SFLD" id="SFLDS00003">
    <property type="entry name" value="Haloacid_Dehalogenase"/>
    <property type="match status" value="1"/>
</dbReference>
<comment type="similarity">
    <text evidence="3">Belongs to the HAD-like hydrolase superfamily. CbbY/CbbZ/Gph/YieH family.</text>
</comment>
<evidence type="ECO:0000256" key="1">
    <source>
        <dbReference type="ARBA" id="ARBA00000830"/>
    </source>
</evidence>
<dbReference type="InterPro" id="IPR041492">
    <property type="entry name" value="HAD_2"/>
</dbReference>
<dbReference type="GO" id="GO:0008967">
    <property type="term" value="F:phosphoglycolate phosphatase activity"/>
    <property type="evidence" value="ECO:0007669"/>
    <property type="project" value="UniProtKB-EC"/>
</dbReference>
<dbReference type="Gene3D" id="1.10.150.240">
    <property type="entry name" value="Putative phosphatase, domain 2"/>
    <property type="match status" value="1"/>
</dbReference>
<dbReference type="SUPFAM" id="SSF56784">
    <property type="entry name" value="HAD-like"/>
    <property type="match status" value="1"/>
</dbReference>
<comment type="catalytic activity">
    <reaction evidence="1">
        <text>2-phosphoglycolate + H2O = glycolate + phosphate</text>
        <dbReference type="Rhea" id="RHEA:14369"/>
        <dbReference type="ChEBI" id="CHEBI:15377"/>
        <dbReference type="ChEBI" id="CHEBI:29805"/>
        <dbReference type="ChEBI" id="CHEBI:43474"/>
        <dbReference type="ChEBI" id="CHEBI:58033"/>
        <dbReference type="EC" id="3.1.3.18"/>
    </reaction>
</comment>
<dbReference type="GO" id="GO:0006281">
    <property type="term" value="P:DNA repair"/>
    <property type="evidence" value="ECO:0007669"/>
    <property type="project" value="TreeGrafter"/>
</dbReference>
<dbReference type="PANTHER" id="PTHR43434">
    <property type="entry name" value="PHOSPHOGLYCOLATE PHOSPHATASE"/>
    <property type="match status" value="1"/>
</dbReference>
<dbReference type="Proteomes" id="UP000266426">
    <property type="component" value="Unassembled WGS sequence"/>
</dbReference>
<reference evidence="5 6" key="1">
    <citation type="journal article" date="2017" name="ISME J.">
        <title>Energy and carbon metabolisms in a deep terrestrial subsurface fluid microbial community.</title>
        <authorList>
            <person name="Momper L."/>
            <person name="Jungbluth S.P."/>
            <person name="Lee M.D."/>
            <person name="Amend J.P."/>
        </authorList>
    </citation>
    <scope>NUCLEOTIDE SEQUENCE [LARGE SCALE GENOMIC DNA]</scope>
    <source>
        <strain evidence="5">SURF_26</strain>
    </source>
</reference>
<sequence>MTNRIHRSNIVNNKPNFIFDWSGVISNDLDVVLQTYNLMFAEYGIAALSLDEFRNTFELPYENFCRRILGDEIDIAVLQDKFRQIYLGHNMTPSVIPGSEDVLALLTRRGVKMTILSSHSFVSREIERYFPGKNYFSKVYEDIPDKRTCIHNLLDEMEFDPMHTYYVGDMEHDIITGKLAGVRTIALTTGYRTKEMLEPLEPDHILDNLRDIVPLLNIC</sequence>
<comment type="pathway">
    <text evidence="2">Organic acid metabolism; glycolate biosynthesis; glycolate from 2-phosphoglycolate: step 1/1.</text>
</comment>
<dbReference type="InterPro" id="IPR023214">
    <property type="entry name" value="HAD_sf"/>
</dbReference>